<reference evidence="2 3" key="1">
    <citation type="submission" date="2019-02" db="EMBL/GenBank/DDBJ databases">
        <title>Deep-cultivation of Planctomycetes and their phenomic and genomic characterization uncovers novel biology.</title>
        <authorList>
            <person name="Wiegand S."/>
            <person name="Jogler M."/>
            <person name="Boedeker C."/>
            <person name="Pinto D."/>
            <person name="Vollmers J."/>
            <person name="Rivas-Marin E."/>
            <person name="Kohn T."/>
            <person name="Peeters S.H."/>
            <person name="Heuer A."/>
            <person name="Rast P."/>
            <person name="Oberbeckmann S."/>
            <person name="Bunk B."/>
            <person name="Jeske O."/>
            <person name="Meyerdierks A."/>
            <person name="Storesund J.E."/>
            <person name="Kallscheuer N."/>
            <person name="Luecker S."/>
            <person name="Lage O.M."/>
            <person name="Pohl T."/>
            <person name="Merkel B.J."/>
            <person name="Hornburger P."/>
            <person name="Mueller R.-W."/>
            <person name="Bruemmer F."/>
            <person name="Labrenz M."/>
            <person name="Spormann A.M."/>
            <person name="Op den Camp H."/>
            <person name="Overmann J."/>
            <person name="Amann R."/>
            <person name="Jetten M.S.M."/>
            <person name="Mascher T."/>
            <person name="Medema M.H."/>
            <person name="Devos D.P."/>
            <person name="Kaster A.-K."/>
            <person name="Ovreas L."/>
            <person name="Rohde M."/>
            <person name="Galperin M.Y."/>
            <person name="Jogler C."/>
        </authorList>
    </citation>
    <scope>NUCLEOTIDE SEQUENCE [LARGE SCALE GENOMIC DNA]</scope>
    <source>
        <strain evidence="2 3">Pan153</strain>
    </source>
</reference>
<dbReference type="Proteomes" id="UP000320839">
    <property type="component" value="Chromosome"/>
</dbReference>
<feature type="region of interest" description="Disordered" evidence="1">
    <location>
        <begin position="80"/>
        <end position="114"/>
    </location>
</feature>
<sequence length="114" mass="12853">MMEKAKEGAFKKGYSPVTADTKLTEGMHLQGICDQRYWEECIVITVNQDGTVRVNFQNGGPSLFDTKLERDRLRIPDGNAQVNTVSPVTPERVGGNFRRVEPSRPKRVPTGREF</sequence>
<proteinExistence type="predicted"/>
<feature type="compositionally biased region" description="Basic and acidic residues" evidence="1">
    <location>
        <begin position="98"/>
        <end position="114"/>
    </location>
</feature>
<evidence type="ECO:0000256" key="1">
    <source>
        <dbReference type="SAM" id="MobiDB-lite"/>
    </source>
</evidence>
<name>A0A518FSK3_9PLAN</name>
<gene>
    <name evidence="2" type="ORF">Pan153_39920</name>
</gene>
<evidence type="ECO:0000313" key="2">
    <source>
        <dbReference type="EMBL" id="QDV19327.1"/>
    </source>
</evidence>
<dbReference type="RefSeq" id="WP_145457372.1">
    <property type="nucleotide sequence ID" value="NZ_CP036317.1"/>
</dbReference>
<evidence type="ECO:0000313" key="3">
    <source>
        <dbReference type="Proteomes" id="UP000320839"/>
    </source>
</evidence>
<dbReference type="AlphaFoldDB" id="A0A518FSK3"/>
<dbReference type="OrthoDB" id="266182at2"/>
<organism evidence="2 3">
    <name type="scientific">Gimesia panareensis</name>
    <dbReference type="NCBI Taxonomy" id="2527978"/>
    <lineage>
        <taxon>Bacteria</taxon>
        <taxon>Pseudomonadati</taxon>
        <taxon>Planctomycetota</taxon>
        <taxon>Planctomycetia</taxon>
        <taxon>Planctomycetales</taxon>
        <taxon>Planctomycetaceae</taxon>
        <taxon>Gimesia</taxon>
    </lineage>
</organism>
<accession>A0A518FSK3</accession>
<protein>
    <submittedName>
        <fullName evidence="2">Uncharacterized protein</fullName>
    </submittedName>
</protein>
<dbReference type="EMBL" id="CP036317">
    <property type="protein sequence ID" value="QDV19327.1"/>
    <property type="molecule type" value="Genomic_DNA"/>
</dbReference>